<gene>
    <name evidence="4" type="ORF">DYB36_005436</name>
</gene>
<feature type="domain" description="Tc1-like transposase DDE" evidence="2">
    <location>
        <begin position="260"/>
        <end position="388"/>
    </location>
</feature>
<feature type="domain" description="Winged helix-turn helix" evidence="3">
    <location>
        <begin position="110"/>
        <end position="144"/>
    </location>
</feature>
<dbReference type="PANTHER" id="PTHR33939">
    <property type="entry name" value="PROTEIN CBG22215"/>
    <property type="match status" value="1"/>
</dbReference>
<accession>A0A397ADF1</accession>
<dbReference type="InterPro" id="IPR038717">
    <property type="entry name" value="Tc1-like_DDE_dom"/>
</dbReference>
<evidence type="ECO:0000259" key="3">
    <source>
        <dbReference type="Pfam" id="PF13592"/>
    </source>
</evidence>
<evidence type="ECO:0008006" key="6">
    <source>
        <dbReference type="Google" id="ProtNLM"/>
    </source>
</evidence>
<protein>
    <recommendedName>
        <fullName evidence="6">Tc1-like transposase DDE domain-containing protein</fullName>
    </recommendedName>
</protein>
<name>A0A397ADF1_APHAT</name>
<dbReference type="Pfam" id="PF13592">
    <property type="entry name" value="HTH_33"/>
    <property type="match status" value="1"/>
</dbReference>
<evidence type="ECO:0000313" key="4">
    <source>
        <dbReference type="EMBL" id="RHY03888.1"/>
    </source>
</evidence>
<evidence type="ECO:0000313" key="5">
    <source>
        <dbReference type="Proteomes" id="UP000265427"/>
    </source>
</evidence>
<dbReference type="InterPro" id="IPR025959">
    <property type="entry name" value="Winged_HTH_dom"/>
</dbReference>
<sequence length="463" mass="52499">MEKKHTLSPAEKLLVVKCHQYFMQCKESNPAGAQSKVRKSVSQCLGFGQATIGRVIAEWRKNHDPSFQASQRVRLSNRRSPADHFTTELRDIIASANQQCLPVSAESLSKTLEDVHGVTVHKRTLRRVLRRMGFRYQKGKTRFYLPESEGNVAFRAKYIRKKLANRIDNNRVVAPEVFLDESYCNLNHTPRNTWVDETKQRNSKSGKGPRMCIIGAGVVRTKNGVIFGEWVNGSVVMWPSLRKSKRKRAVVADVDDDDYHGNFTSEIFEDWFTKLCRSLQQDYGACNIHMDGASYHKRITNPCPKVTSRKADIQAWLAAKGIDVDPKLTKAELLVMVKTSRDGPRYAPQLIATEYGHTLYYTPPYHPELQPIEIIWGIVKQKMARRLSTSMADMDARLKKFMSEVTSSQWVSSHRKAQAFEDKYAEVNDDDIPLAGSDSDSDSGGRDGDVAFLLGEESGEEYN</sequence>
<dbReference type="EMBL" id="QUSZ01006999">
    <property type="protein sequence ID" value="RHY03888.1"/>
    <property type="molecule type" value="Genomic_DNA"/>
</dbReference>
<evidence type="ECO:0000256" key="1">
    <source>
        <dbReference type="SAM" id="MobiDB-lite"/>
    </source>
</evidence>
<dbReference type="VEuPathDB" id="FungiDB:H257_17264"/>
<feature type="region of interest" description="Disordered" evidence="1">
    <location>
        <begin position="428"/>
        <end position="463"/>
    </location>
</feature>
<proteinExistence type="predicted"/>
<dbReference type="Proteomes" id="UP000265427">
    <property type="component" value="Unassembled WGS sequence"/>
</dbReference>
<dbReference type="AlphaFoldDB" id="A0A397ADF1"/>
<evidence type="ECO:0000259" key="2">
    <source>
        <dbReference type="Pfam" id="PF13358"/>
    </source>
</evidence>
<comment type="caution">
    <text evidence="4">The sequence shown here is derived from an EMBL/GenBank/DDBJ whole genome shotgun (WGS) entry which is preliminary data.</text>
</comment>
<dbReference type="Gene3D" id="3.30.420.10">
    <property type="entry name" value="Ribonuclease H-like superfamily/Ribonuclease H"/>
    <property type="match status" value="1"/>
</dbReference>
<dbReference type="PANTHER" id="PTHR33939:SF1">
    <property type="entry name" value="DUF4371 DOMAIN-CONTAINING PROTEIN"/>
    <property type="match status" value="1"/>
</dbReference>
<dbReference type="Pfam" id="PF13358">
    <property type="entry name" value="DDE_3"/>
    <property type="match status" value="1"/>
</dbReference>
<dbReference type="InterPro" id="IPR036397">
    <property type="entry name" value="RNaseH_sf"/>
</dbReference>
<reference evidence="4 5" key="1">
    <citation type="submission" date="2018-08" db="EMBL/GenBank/DDBJ databases">
        <title>Aphanomyces genome sequencing and annotation.</title>
        <authorList>
            <person name="Minardi D."/>
            <person name="Oidtmann B."/>
            <person name="Van Der Giezen M."/>
            <person name="Studholme D.J."/>
        </authorList>
    </citation>
    <scope>NUCLEOTIDE SEQUENCE [LARGE SCALE GENOMIC DNA]</scope>
    <source>
        <strain evidence="4 5">Kv</strain>
    </source>
</reference>
<organism evidence="4 5">
    <name type="scientific">Aphanomyces astaci</name>
    <name type="common">Crayfish plague agent</name>
    <dbReference type="NCBI Taxonomy" id="112090"/>
    <lineage>
        <taxon>Eukaryota</taxon>
        <taxon>Sar</taxon>
        <taxon>Stramenopiles</taxon>
        <taxon>Oomycota</taxon>
        <taxon>Saprolegniomycetes</taxon>
        <taxon>Saprolegniales</taxon>
        <taxon>Verrucalvaceae</taxon>
        <taxon>Aphanomyces</taxon>
    </lineage>
</organism>
<dbReference type="GO" id="GO:0003676">
    <property type="term" value="F:nucleic acid binding"/>
    <property type="evidence" value="ECO:0007669"/>
    <property type="project" value="InterPro"/>
</dbReference>